<keyword evidence="1" id="KW-1133">Transmembrane helix</keyword>
<proteinExistence type="predicted"/>
<evidence type="ECO:0000313" key="2">
    <source>
        <dbReference type="EMBL" id="KAJ5155707.1"/>
    </source>
</evidence>
<dbReference type="Proteomes" id="UP001146351">
    <property type="component" value="Unassembled WGS sequence"/>
</dbReference>
<name>A0A9W9HS35_9EURO</name>
<accession>A0A9W9HS35</accession>
<protein>
    <submittedName>
        <fullName evidence="2">Uncharacterized protein</fullName>
    </submittedName>
</protein>
<feature type="transmembrane region" description="Helical" evidence="1">
    <location>
        <begin position="56"/>
        <end position="77"/>
    </location>
</feature>
<reference evidence="2" key="1">
    <citation type="submission" date="2022-11" db="EMBL/GenBank/DDBJ databases">
        <authorList>
            <person name="Petersen C."/>
        </authorList>
    </citation>
    <scope>NUCLEOTIDE SEQUENCE</scope>
    <source>
        <strain evidence="2">IBT 21917</strain>
    </source>
</reference>
<dbReference type="EMBL" id="JAPQKO010000006">
    <property type="protein sequence ID" value="KAJ5155707.1"/>
    <property type="molecule type" value="Genomic_DNA"/>
</dbReference>
<feature type="transmembrane region" description="Helical" evidence="1">
    <location>
        <begin position="125"/>
        <end position="146"/>
    </location>
</feature>
<gene>
    <name evidence="2" type="ORF">N7492_008510</name>
</gene>
<keyword evidence="1" id="KW-0812">Transmembrane</keyword>
<comment type="caution">
    <text evidence="2">The sequence shown here is derived from an EMBL/GenBank/DDBJ whole genome shotgun (WGS) entry which is preliminary data.</text>
</comment>
<evidence type="ECO:0000313" key="3">
    <source>
        <dbReference type="Proteomes" id="UP001146351"/>
    </source>
</evidence>
<reference evidence="2" key="2">
    <citation type="journal article" date="2023" name="IMA Fungus">
        <title>Comparative genomic study of the Penicillium genus elucidates a diverse pangenome and 15 lateral gene transfer events.</title>
        <authorList>
            <person name="Petersen C."/>
            <person name="Sorensen T."/>
            <person name="Nielsen M.R."/>
            <person name="Sondergaard T.E."/>
            <person name="Sorensen J.L."/>
            <person name="Fitzpatrick D.A."/>
            <person name="Frisvad J.C."/>
            <person name="Nielsen K.L."/>
        </authorList>
    </citation>
    <scope>NUCLEOTIDE SEQUENCE</scope>
    <source>
        <strain evidence="2">IBT 21917</strain>
    </source>
</reference>
<keyword evidence="3" id="KW-1185">Reference proteome</keyword>
<organism evidence="2 3">
    <name type="scientific">Penicillium capsulatum</name>
    <dbReference type="NCBI Taxonomy" id="69766"/>
    <lineage>
        <taxon>Eukaryota</taxon>
        <taxon>Fungi</taxon>
        <taxon>Dikarya</taxon>
        <taxon>Ascomycota</taxon>
        <taxon>Pezizomycotina</taxon>
        <taxon>Eurotiomycetes</taxon>
        <taxon>Eurotiomycetidae</taxon>
        <taxon>Eurotiales</taxon>
        <taxon>Aspergillaceae</taxon>
        <taxon>Penicillium</taxon>
    </lineage>
</organism>
<dbReference type="AlphaFoldDB" id="A0A9W9HS35"/>
<feature type="transmembrane region" description="Helical" evidence="1">
    <location>
        <begin position="24"/>
        <end position="44"/>
    </location>
</feature>
<evidence type="ECO:0000256" key="1">
    <source>
        <dbReference type="SAM" id="Phobius"/>
    </source>
</evidence>
<feature type="transmembrane region" description="Helical" evidence="1">
    <location>
        <begin position="83"/>
        <end position="104"/>
    </location>
</feature>
<sequence>MFVVMAVLVGMSWATISEDGKRILTGIAGIFPTLLECLRLTILLRNSNKLPYGHVYCLAVALFSSISKVTSSFIGSICYTPVYSLINFVLCLDYLGMASFCLWLSKQGVQGSSLRPQLQSTSCRMYFITGCLSVIAIVGTALNVWLLSLELELLIATFWTCRHLLPQDSQYHDETITPPRSLPIHTLDQQPRSRTYYHQALLDIHTQA</sequence>
<keyword evidence="1" id="KW-0472">Membrane</keyword>